<proteinExistence type="predicted"/>
<feature type="transmembrane region" description="Helical" evidence="5">
    <location>
        <begin position="174"/>
        <end position="196"/>
    </location>
</feature>
<protein>
    <submittedName>
        <fullName evidence="6">CvpA family protein</fullName>
    </submittedName>
</protein>
<evidence type="ECO:0000313" key="7">
    <source>
        <dbReference type="Proteomes" id="UP001473063"/>
    </source>
</evidence>
<dbReference type="Pfam" id="PF02674">
    <property type="entry name" value="Colicin_V"/>
    <property type="match status" value="2"/>
</dbReference>
<name>A0ABV1BFC8_9FIRM</name>
<keyword evidence="7" id="KW-1185">Reference proteome</keyword>
<evidence type="ECO:0000256" key="1">
    <source>
        <dbReference type="ARBA" id="ARBA00004141"/>
    </source>
</evidence>
<keyword evidence="4 5" id="KW-0472">Membrane</keyword>
<reference evidence="6 7" key="1">
    <citation type="submission" date="2024-03" db="EMBL/GenBank/DDBJ databases">
        <title>Human intestinal bacterial collection.</title>
        <authorList>
            <person name="Pauvert C."/>
            <person name="Hitch T.C.A."/>
            <person name="Clavel T."/>
        </authorList>
    </citation>
    <scope>NUCLEOTIDE SEQUENCE [LARGE SCALE GENOMIC DNA]</scope>
    <source>
        <strain evidence="6 7">CLA-JM-H16</strain>
    </source>
</reference>
<organism evidence="6 7">
    <name type="scientific">Blautia aquisgranensis</name>
    <dbReference type="NCBI Taxonomy" id="3133153"/>
    <lineage>
        <taxon>Bacteria</taxon>
        <taxon>Bacillati</taxon>
        <taxon>Bacillota</taxon>
        <taxon>Clostridia</taxon>
        <taxon>Lachnospirales</taxon>
        <taxon>Lachnospiraceae</taxon>
        <taxon>Blautia</taxon>
    </lineage>
</organism>
<keyword evidence="3 5" id="KW-1133">Transmembrane helix</keyword>
<dbReference type="RefSeq" id="WP_349056678.1">
    <property type="nucleotide sequence ID" value="NZ_JBBMEJ010000009.1"/>
</dbReference>
<feature type="transmembrane region" description="Helical" evidence="5">
    <location>
        <begin position="31"/>
        <end position="50"/>
    </location>
</feature>
<evidence type="ECO:0000256" key="3">
    <source>
        <dbReference type="ARBA" id="ARBA00022989"/>
    </source>
</evidence>
<sequence>MSWTWLGLAVLVLLAFSMADGYRHGFVKEVVSVLLVLLSVVVVWMINPYVNTFIRENTSVYEKIQNVSESFVESLANGNDTMDEEQQDELISGMGLPGLLQNGITENNTAAVYQQLAVNTFGGYVSRYLANIAVNCLSFLISYILASVLIRVFAYALDILARLPVVRGINKLAGALIGGGKCIIFVWVAMLVLTILCNTEIGQKGLGLIRGDTVLNFLYDKNIFIRIFAGLFYQ</sequence>
<accession>A0ABV1BFC8</accession>
<feature type="transmembrane region" description="Helical" evidence="5">
    <location>
        <begin position="132"/>
        <end position="154"/>
    </location>
</feature>
<gene>
    <name evidence="6" type="ORF">WMO28_08515</name>
</gene>
<dbReference type="Proteomes" id="UP001473063">
    <property type="component" value="Unassembled WGS sequence"/>
</dbReference>
<dbReference type="EMBL" id="JBBMEJ010000009">
    <property type="protein sequence ID" value="MEQ2370985.1"/>
    <property type="molecule type" value="Genomic_DNA"/>
</dbReference>
<comment type="caution">
    <text evidence="6">The sequence shown here is derived from an EMBL/GenBank/DDBJ whole genome shotgun (WGS) entry which is preliminary data.</text>
</comment>
<comment type="subcellular location">
    <subcellularLocation>
        <location evidence="1">Membrane</location>
        <topology evidence="1">Multi-pass membrane protein</topology>
    </subcellularLocation>
</comment>
<dbReference type="InterPro" id="IPR003825">
    <property type="entry name" value="Colicin-V_CvpA"/>
</dbReference>
<evidence type="ECO:0000256" key="2">
    <source>
        <dbReference type="ARBA" id="ARBA00022692"/>
    </source>
</evidence>
<evidence type="ECO:0000256" key="4">
    <source>
        <dbReference type="ARBA" id="ARBA00023136"/>
    </source>
</evidence>
<evidence type="ECO:0000313" key="6">
    <source>
        <dbReference type="EMBL" id="MEQ2370985.1"/>
    </source>
</evidence>
<evidence type="ECO:0000256" key="5">
    <source>
        <dbReference type="SAM" id="Phobius"/>
    </source>
</evidence>
<keyword evidence="2 5" id="KW-0812">Transmembrane</keyword>